<evidence type="ECO:0000313" key="3">
    <source>
        <dbReference type="Proteomes" id="UP000070578"/>
    </source>
</evidence>
<reference evidence="2 3" key="1">
    <citation type="submission" date="2016-02" db="EMBL/GenBank/DDBJ databases">
        <authorList>
            <person name="Wen L."/>
            <person name="He K."/>
            <person name="Yang H."/>
        </authorList>
    </citation>
    <scope>NUCLEOTIDE SEQUENCE [LARGE SCALE GENOMIC DNA]</scope>
    <source>
        <strain evidence="2">ShG14-8</strain>
    </source>
</reference>
<dbReference type="Proteomes" id="UP000070578">
    <property type="component" value="Unassembled WGS sequence"/>
</dbReference>
<sequence length="306" mass="34966">MKNMHFLQSIFDVFSKRKVASQNVPQPISNSFRNRIVLLCRDVIEPTGYISDFWEQVHQKLAYLHGTPVLSPKIRSSNNIEDVLHFLESCESDHFLDFVEYIFKVDAFWRVNSKSEFVGQINSFFDVDNLPYFLTEYVEVEEQREYRGQPTTFRVVGAYPKVVLRENRLVHSEAIAPALHLLTDPAFSSANSEFLEALQDYRKKDFGDCLTKCGSAFESVMKVICDKKKWPYLQTDTASTLLNKIITQTQLDTFFTQPLILVATLRNRLSTAHGAGTISKQVPQHIAQFAINTTASAILLLVEEAL</sequence>
<feature type="domain" description="DUF7014" evidence="1">
    <location>
        <begin position="184"/>
        <end position="302"/>
    </location>
</feature>
<gene>
    <name evidence="2" type="ORF">AWT59_1327</name>
</gene>
<name>A0A139BUH5_9PROT</name>
<organism evidence="2 3">
    <name type="scientific">Candidatus Gallionella acididurans</name>
    <dbReference type="NCBI Taxonomy" id="1796491"/>
    <lineage>
        <taxon>Bacteria</taxon>
        <taxon>Pseudomonadati</taxon>
        <taxon>Pseudomonadota</taxon>
        <taxon>Betaproteobacteria</taxon>
        <taxon>Nitrosomonadales</taxon>
        <taxon>Gallionellaceae</taxon>
        <taxon>Gallionella</taxon>
    </lineage>
</organism>
<proteinExistence type="predicted"/>
<dbReference type="EMBL" id="LSLI01000026">
    <property type="protein sequence ID" value="KXS32558.1"/>
    <property type="molecule type" value="Genomic_DNA"/>
</dbReference>
<dbReference type="InterPro" id="IPR054280">
    <property type="entry name" value="DUF7014"/>
</dbReference>
<accession>A0A139BUH5</accession>
<dbReference type="Pfam" id="PF22809">
    <property type="entry name" value="DUF7014"/>
    <property type="match status" value="1"/>
</dbReference>
<evidence type="ECO:0000313" key="2">
    <source>
        <dbReference type="EMBL" id="KXS32558.1"/>
    </source>
</evidence>
<reference evidence="2 3" key="2">
    <citation type="submission" date="2016-03" db="EMBL/GenBank/DDBJ databases">
        <title>New uncultured bacterium of the family Gallionellaceae from acid mine drainage: description and reconstruction of genome based on metagenomic analysis of microbial community.</title>
        <authorList>
            <person name="Kadnikov V."/>
            <person name="Ivasenko D."/>
            <person name="Beletsky A."/>
            <person name="Mardanov A."/>
            <person name="Danilova E."/>
            <person name="Pimenov N."/>
            <person name="Karnachuk O."/>
            <person name="Ravin N."/>
        </authorList>
    </citation>
    <scope>NUCLEOTIDE SEQUENCE [LARGE SCALE GENOMIC DNA]</scope>
    <source>
        <strain evidence="2">ShG14-8</strain>
    </source>
</reference>
<comment type="caution">
    <text evidence="2">The sequence shown here is derived from an EMBL/GenBank/DDBJ whole genome shotgun (WGS) entry which is preliminary data.</text>
</comment>
<evidence type="ECO:0000259" key="1">
    <source>
        <dbReference type="Pfam" id="PF22809"/>
    </source>
</evidence>
<protein>
    <recommendedName>
        <fullName evidence="1">DUF7014 domain-containing protein</fullName>
    </recommendedName>
</protein>
<dbReference type="AlphaFoldDB" id="A0A139BUH5"/>